<accession>A0A1X0S3S6</accession>
<dbReference type="EMBL" id="KV921320">
    <property type="protein sequence ID" value="ORE18942.1"/>
    <property type="molecule type" value="Genomic_DNA"/>
</dbReference>
<feature type="non-terminal residue" evidence="1">
    <location>
        <position position="1"/>
    </location>
</feature>
<gene>
    <name evidence="1" type="ORF">BCV71DRAFT_178607</name>
</gene>
<name>A0A1X0S3S6_RHIZD</name>
<evidence type="ECO:0000313" key="1">
    <source>
        <dbReference type="EMBL" id="ORE18942.1"/>
    </source>
</evidence>
<dbReference type="VEuPathDB" id="FungiDB:BCV72DRAFT_246403"/>
<proteinExistence type="predicted"/>
<dbReference type="Proteomes" id="UP000242381">
    <property type="component" value="Unassembled WGS sequence"/>
</dbReference>
<dbReference type="AlphaFoldDB" id="A0A1X0S3S6"/>
<evidence type="ECO:0000313" key="2">
    <source>
        <dbReference type="Proteomes" id="UP000242381"/>
    </source>
</evidence>
<sequence length="94" mass="10724">QDEKYTTIGYARKSPSEETKELRVRLLQFMINKLYFRGKCEEAFVSPVCKADQPILERDSPKQEDLLLLIKGSHGDISGTSTFNIIVTLAKDFI</sequence>
<protein>
    <submittedName>
        <fullName evidence="1">Uncharacterized protein</fullName>
    </submittedName>
</protein>
<reference evidence="1 2" key="1">
    <citation type="journal article" date="2016" name="Proc. Natl. Acad. Sci. U.S.A.">
        <title>Lipid metabolic changes in an early divergent fungus govern the establishment of a mutualistic symbiosis with endobacteria.</title>
        <authorList>
            <person name="Lastovetsky O.A."/>
            <person name="Gaspar M.L."/>
            <person name="Mondo S.J."/>
            <person name="LaButti K.M."/>
            <person name="Sandor L."/>
            <person name="Grigoriev I.V."/>
            <person name="Henry S.A."/>
            <person name="Pawlowska T.E."/>
        </authorList>
    </citation>
    <scope>NUCLEOTIDE SEQUENCE [LARGE SCALE GENOMIC DNA]</scope>
    <source>
        <strain evidence="1 2">ATCC 11559</strain>
    </source>
</reference>
<organism evidence="1 2">
    <name type="scientific">Rhizopus microsporus</name>
    <dbReference type="NCBI Taxonomy" id="58291"/>
    <lineage>
        <taxon>Eukaryota</taxon>
        <taxon>Fungi</taxon>
        <taxon>Fungi incertae sedis</taxon>
        <taxon>Mucoromycota</taxon>
        <taxon>Mucoromycotina</taxon>
        <taxon>Mucoromycetes</taxon>
        <taxon>Mucorales</taxon>
        <taxon>Mucorineae</taxon>
        <taxon>Rhizopodaceae</taxon>
        <taxon>Rhizopus</taxon>
    </lineage>
</organism>